<dbReference type="GO" id="GO:0004467">
    <property type="term" value="F:long-chain fatty acid-CoA ligase activity"/>
    <property type="evidence" value="ECO:0007669"/>
    <property type="project" value="UniProtKB-EC"/>
</dbReference>
<dbReference type="PANTHER" id="PTHR43767:SF8">
    <property type="entry name" value="LONG-CHAIN-FATTY-ACID--COA LIGASE"/>
    <property type="match status" value="1"/>
</dbReference>
<dbReference type="SUPFAM" id="SSF48613">
    <property type="entry name" value="Heme oxygenase-like"/>
    <property type="match status" value="1"/>
</dbReference>
<name>A0A137SFY5_9GAMM</name>
<reference evidence="5" key="1">
    <citation type="submission" date="2015-12" db="EMBL/GenBank/DDBJ databases">
        <authorList>
            <person name="Lima A."/>
            <person name="Farahani Zayas N."/>
            <person name="Castro Da Silva M.A."/>
            <person name="Cabral A."/>
            <person name="Pessatti M.L."/>
        </authorList>
    </citation>
    <scope>NUCLEOTIDE SEQUENCE [LARGE SCALE GENOMIC DNA]</scope>
    <source>
        <strain evidence="5">LAMA 842</strain>
    </source>
</reference>
<dbReference type="Proteomes" id="UP000070282">
    <property type="component" value="Unassembled WGS sequence"/>
</dbReference>
<gene>
    <name evidence="3" type="ORF">J122_1297</name>
    <name evidence="4" type="ORF">J122_790</name>
</gene>
<feature type="domain" description="AMP-dependent synthetase/ligase" evidence="2">
    <location>
        <begin position="10"/>
        <end position="332"/>
    </location>
</feature>
<dbReference type="Pfam" id="PF00501">
    <property type="entry name" value="AMP-binding"/>
    <property type="match status" value="1"/>
</dbReference>
<dbReference type="PANTHER" id="PTHR43767">
    <property type="entry name" value="LONG-CHAIN-FATTY-ACID--COA LIGASE"/>
    <property type="match status" value="1"/>
</dbReference>
<dbReference type="InterPro" id="IPR016084">
    <property type="entry name" value="Haem_Oase-like_multi-hlx"/>
</dbReference>
<keyword evidence="5" id="KW-1185">Reference proteome</keyword>
<dbReference type="InterPro" id="IPR042099">
    <property type="entry name" value="ANL_N_sf"/>
</dbReference>
<dbReference type="InterPro" id="IPR050237">
    <property type="entry name" value="ATP-dep_AMP-bd_enzyme"/>
</dbReference>
<comment type="caution">
    <text evidence="4">The sequence shown here is derived from an EMBL/GenBank/DDBJ whole genome shotgun (WGS) entry which is preliminary data.</text>
</comment>
<protein>
    <submittedName>
        <fullName evidence="4">Long-chain-fatty-acid--CoA ligase</fullName>
        <ecNumber evidence="4">6.2.1.3</ecNumber>
    </submittedName>
</protein>
<evidence type="ECO:0000313" key="5">
    <source>
        <dbReference type="Proteomes" id="UP000070282"/>
    </source>
</evidence>
<proteinExistence type="predicted"/>
<evidence type="ECO:0000313" key="3">
    <source>
        <dbReference type="EMBL" id="KXO10682.1"/>
    </source>
</evidence>
<accession>A0A137SFY5</accession>
<reference evidence="4" key="2">
    <citation type="submission" date="2015-12" db="EMBL/GenBank/DDBJ databases">
        <authorList>
            <person name="Shamseldin A."/>
            <person name="Moawad H."/>
            <person name="Abd El-Rahim W.M."/>
            <person name="Sadowsky M.J."/>
        </authorList>
    </citation>
    <scope>NUCLEOTIDE SEQUENCE [LARGE SCALE GENOMIC DNA]</scope>
    <source>
        <strain evidence="4">LAMA 842</strain>
    </source>
</reference>
<dbReference type="Gene3D" id="3.40.50.12780">
    <property type="entry name" value="N-terminal domain of ligase-like"/>
    <property type="match status" value="1"/>
</dbReference>
<dbReference type="InterPro" id="IPR020845">
    <property type="entry name" value="AMP-binding_CS"/>
</dbReference>
<keyword evidence="1 4" id="KW-0436">Ligase</keyword>
<organism evidence="4 5">
    <name type="scientific">Marinobacter excellens LAMA 842</name>
    <dbReference type="NCBI Taxonomy" id="1306954"/>
    <lineage>
        <taxon>Bacteria</taxon>
        <taxon>Pseudomonadati</taxon>
        <taxon>Pseudomonadota</taxon>
        <taxon>Gammaproteobacteria</taxon>
        <taxon>Pseudomonadales</taxon>
        <taxon>Marinobacteraceae</taxon>
        <taxon>Marinobacter</taxon>
    </lineage>
</organism>
<dbReference type="Gene3D" id="1.20.910.10">
    <property type="entry name" value="Heme oxygenase-like"/>
    <property type="match status" value="1"/>
</dbReference>
<dbReference type="InterPro" id="IPR000873">
    <property type="entry name" value="AMP-dep_synth/lig_dom"/>
</dbReference>
<dbReference type="EMBL" id="LOCO01000003">
    <property type="protein sequence ID" value="KXO11346.1"/>
    <property type="molecule type" value="Genomic_DNA"/>
</dbReference>
<dbReference type="SUPFAM" id="SSF56801">
    <property type="entry name" value="Acetyl-CoA synthetase-like"/>
    <property type="match status" value="1"/>
</dbReference>
<evidence type="ECO:0000259" key="2">
    <source>
        <dbReference type="Pfam" id="PF00501"/>
    </source>
</evidence>
<dbReference type="PATRIC" id="fig|1306954.6.peg.2342"/>
<evidence type="ECO:0000313" key="4">
    <source>
        <dbReference type="EMBL" id="KXO11346.1"/>
    </source>
</evidence>
<dbReference type="AlphaFoldDB" id="A0A137SFY5"/>
<dbReference type="EC" id="6.2.1.3" evidence="4"/>
<dbReference type="PROSITE" id="PS00455">
    <property type="entry name" value="AMP_BINDING"/>
    <property type="match status" value="1"/>
</dbReference>
<dbReference type="SMART" id="SM01236">
    <property type="entry name" value="Haem_oxygenase_2"/>
    <property type="match status" value="1"/>
</dbReference>
<evidence type="ECO:0000256" key="1">
    <source>
        <dbReference type="ARBA" id="ARBA00022598"/>
    </source>
</evidence>
<dbReference type="RefSeq" id="WP_061331215.1">
    <property type="nucleotide sequence ID" value="NZ_LOCO01000003.1"/>
</dbReference>
<dbReference type="EMBL" id="LOCO01000005">
    <property type="protein sequence ID" value="KXO10682.1"/>
    <property type="molecule type" value="Genomic_DNA"/>
</dbReference>
<sequence length="735" mass="79820">MVALPELLYRRVQQYPDHIALRGPDDELTYQQMWLAAQAVSEQLRNLGVKRIGLCGDNTPAWVVADLACLMAGVVCVPVPVFFSSSQTEHLIQRAGLDALLFSAEAEHAETIGQGVWLRRLSVFPGAAWMPEQTAKITFTSGSTGTPKGVCLSAGQMVATACALQQRLEGVDLQKHLCILPLATLLENIAGVYLPLLIGATVTVMPLKTLGMTGSSGLDVGQLALALNRFQPHSVILVPELAMALVNAAEQGQLLAGGFRFLAVGGGRVSTDLLARGRAAGLPLYEGYGLSECGSVVALNAPGCECEGTVGLPLNHVQVRVDSDQRILVQGNTHLGYLGDEPEHDGWLDTGDLGATGPGGFLGVNGRAKNLIITSFGRNISPEWLESELIQAVGATQAVVFGDGEPQPLALLVIRDGRSPEAVRQALAQLNAGLPDYARLQAVYLRRQPLTQAEGHITANGRPVRHQIQADLPMLLAEGFPLFMNLSAPSSASSQPVTTQFSTPGDSNMAFFDRLQSETEQARAHVTGAPVIQAIREGRFDLDGYTWFLTQAYHHVKHTVPLMMACGGRLPERLEFVRKALVEYIEEEYGHHEWILNDLEACGEDKETIRDGQPDTSIELMVAYLYDRIQRGNPAAFFGMVQVLEGTSIELATPLGEAVQKQLGLPDQAFSYLYSHGALDQEHFEFFRNLMNDITDPDDQQAIIEAARMVYRLYGDMLHSIPLPARGKEQRHEAA</sequence>
<dbReference type="Pfam" id="PF14518">
    <property type="entry name" value="Haem_oxygenas_2"/>
    <property type="match status" value="1"/>
</dbReference>